<dbReference type="InterPro" id="IPR036291">
    <property type="entry name" value="NAD(P)-bd_dom_sf"/>
</dbReference>
<evidence type="ECO:0000256" key="3">
    <source>
        <dbReference type="SAM" id="MobiDB-lite"/>
    </source>
</evidence>
<evidence type="ECO:0008006" key="6">
    <source>
        <dbReference type="Google" id="ProtNLM"/>
    </source>
</evidence>
<dbReference type="SUPFAM" id="SSF51735">
    <property type="entry name" value="NAD(P)-binding Rossmann-fold domains"/>
    <property type="match status" value="1"/>
</dbReference>
<protein>
    <recommendedName>
        <fullName evidence="6">Ketoreductase (KR) domain-containing protein</fullName>
    </recommendedName>
</protein>
<dbReference type="Pfam" id="PF00106">
    <property type="entry name" value="adh_short"/>
    <property type="match status" value="2"/>
</dbReference>
<keyword evidence="2" id="KW-0560">Oxidoreductase</keyword>
<dbReference type="PRINTS" id="PR00081">
    <property type="entry name" value="GDHRDH"/>
</dbReference>
<dbReference type="Gene3D" id="3.40.50.720">
    <property type="entry name" value="NAD(P)-binding Rossmann-like Domain"/>
    <property type="match status" value="1"/>
</dbReference>
<dbReference type="CDD" id="cd05233">
    <property type="entry name" value="SDR_c"/>
    <property type="match status" value="1"/>
</dbReference>
<accession>A0A0F4ZAL5</accession>
<dbReference type="PANTHER" id="PTHR42901:SF1">
    <property type="entry name" value="ALCOHOL DEHYDROGENASE"/>
    <property type="match status" value="1"/>
</dbReference>
<dbReference type="OrthoDB" id="1933717at2759"/>
<evidence type="ECO:0000256" key="2">
    <source>
        <dbReference type="ARBA" id="ARBA00023002"/>
    </source>
</evidence>
<evidence type="ECO:0000313" key="5">
    <source>
        <dbReference type="Proteomes" id="UP000033483"/>
    </source>
</evidence>
<reference evidence="4 5" key="1">
    <citation type="submission" date="2015-03" db="EMBL/GenBank/DDBJ databases">
        <authorList>
            <person name="Radwan O."/>
            <person name="Al-Naeli F.A."/>
            <person name="Rendon G.A."/>
            <person name="Fields C."/>
        </authorList>
    </citation>
    <scope>NUCLEOTIDE SEQUENCE [LARGE SCALE GENOMIC DNA]</scope>
    <source>
        <strain evidence="4">CR-DP1</strain>
    </source>
</reference>
<evidence type="ECO:0000256" key="1">
    <source>
        <dbReference type="ARBA" id="ARBA00006484"/>
    </source>
</evidence>
<dbReference type="GO" id="GO:0016491">
    <property type="term" value="F:oxidoreductase activity"/>
    <property type="evidence" value="ECO:0007669"/>
    <property type="project" value="UniProtKB-KW"/>
</dbReference>
<keyword evidence="5" id="KW-1185">Reference proteome</keyword>
<name>A0A0F4ZAL5_9PEZI</name>
<comment type="similarity">
    <text evidence="1">Belongs to the short-chain dehydrogenases/reductases (SDR) family.</text>
</comment>
<feature type="region of interest" description="Disordered" evidence="3">
    <location>
        <begin position="167"/>
        <end position="194"/>
    </location>
</feature>
<gene>
    <name evidence="4" type="ORF">TD95_002310</name>
</gene>
<sequence length="374" mass="40683">MASFASLHTKSYPRISPSNPLNSHAGRTILIVGASCGIGFQISKSFALAGAARVILVSRNAERLASASATLANSLPSSLHALPAIVEELVCNIGRDDDIFALWGELRRRRVDVDVLVLCATPHERNGSVLSITDLAAALDGNVLAEMKMVSLFVQHCTFMAREAGRPGEAVRGSVSPPARWTGERATTYSPSPSFRDAAQHYQPDVHTHPQPQRSAFRSPEPEWSNKTIINVSSFLAHMNPVPSQGIYAATKAALASLLQHLATEYDPVRLHVVNVHPGIVLTERSIRKGLTETSLPWVDVELPGDFCAWAATSQAHFLHGRFVWANWDVDDLMHRQKSISQDSGMLKIGLQGVEHVDIRQVFNQLGSNAADGQ</sequence>
<dbReference type="AlphaFoldDB" id="A0A0F4ZAL5"/>
<proteinExistence type="inferred from homology"/>
<dbReference type="InterPro" id="IPR002347">
    <property type="entry name" value="SDR_fam"/>
</dbReference>
<dbReference type="EMBL" id="LAEV01001776">
    <property type="protein sequence ID" value="KKA27335.1"/>
    <property type="molecule type" value="Genomic_DNA"/>
</dbReference>
<evidence type="ECO:0000313" key="4">
    <source>
        <dbReference type="EMBL" id="KKA27335.1"/>
    </source>
</evidence>
<comment type="caution">
    <text evidence="4">The sequence shown here is derived from an EMBL/GenBank/DDBJ whole genome shotgun (WGS) entry which is preliminary data.</text>
</comment>
<dbReference type="Proteomes" id="UP000033483">
    <property type="component" value="Unassembled WGS sequence"/>
</dbReference>
<organism evidence="4 5">
    <name type="scientific">Thielaviopsis punctulata</name>
    <dbReference type="NCBI Taxonomy" id="72032"/>
    <lineage>
        <taxon>Eukaryota</taxon>
        <taxon>Fungi</taxon>
        <taxon>Dikarya</taxon>
        <taxon>Ascomycota</taxon>
        <taxon>Pezizomycotina</taxon>
        <taxon>Sordariomycetes</taxon>
        <taxon>Hypocreomycetidae</taxon>
        <taxon>Microascales</taxon>
        <taxon>Ceratocystidaceae</taxon>
        <taxon>Thielaviopsis</taxon>
    </lineage>
</organism>
<dbReference type="PANTHER" id="PTHR42901">
    <property type="entry name" value="ALCOHOL DEHYDROGENASE"/>
    <property type="match status" value="1"/>
</dbReference>